<proteinExistence type="predicted"/>
<protein>
    <submittedName>
        <fullName evidence="4">Putative phosphoglycerate mutase</fullName>
        <ecNumber evidence="4">5.4.2.12</ecNumber>
    </submittedName>
</protein>
<dbReference type="GO" id="GO:0005737">
    <property type="term" value="C:cytoplasm"/>
    <property type="evidence" value="ECO:0007669"/>
    <property type="project" value="TreeGrafter"/>
</dbReference>
<dbReference type="InterPro" id="IPR029033">
    <property type="entry name" value="His_PPase_superfam"/>
</dbReference>
<keyword evidence="5" id="KW-1185">Reference proteome</keyword>
<reference evidence="4 5" key="1">
    <citation type="submission" date="2020-08" db="EMBL/GenBank/DDBJ databases">
        <title>Genomic Encyclopedia of Type Strains, Phase IV (KMG-IV): sequencing the most valuable type-strain genomes for metagenomic binning, comparative biology and taxonomic classification.</title>
        <authorList>
            <person name="Goeker M."/>
        </authorList>
    </citation>
    <scope>NUCLEOTIDE SEQUENCE [LARGE SCALE GENOMIC DNA]</scope>
    <source>
        <strain evidence="4 5">DSM 103737</strain>
    </source>
</reference>
<dbReference type="SMART" id="SM00855">
    <property type="entry name" value="PGAM"/>
    <property type="match status" value="1"/>
</dbReference>
<feature type="binding site" evidence="3">
    <location>
        <begin position="7"/>
        <end position="14"/>
    </location>
    <ligand>
        <name>substrate</name>
    </ligand>
</feature>
<dbReference type="InterPro" id="IPR001345">
    <property type="entry name" value="PG/BPGM_mutase_AS"/>
</dbReference>
<dbReference type="GO" id="GO:0004619">
    <property type="term" value="F:phosphoglycerate mutase activity"/>
    <property type="evidence" value="ECO:0007669"/>
    <property type="project" value="UniProtKB-EC"/>
</dbReference>
<name>A0A840C635_9HYPH</name>
<dbReference type="InterPro" id="IPR050275">
    <property type="entry name" value="PGM_Phosphatase"/>
</dbReference>
<evidence type="ECO:0000256" key="2">
    <source>
        <dbReference type="ARBA" id="ARBA00023235"/>
    </source>
</evidence>
<dbReference type="PANTHER" id="PTHR48100">
    <property type="entry name" value="BROAD-SPECIFICITY PHOSPHATASE YOR283W-RELATED"/>
    <property type="match status" value="1"/>
</dbReference>
<evidence type="ECO:0000256" key="3">
    <source>
        <dbReference type="PIRSR" id="PIRSR613078-2"/>
    </source>
</evidence>
<dbReference type="EMBL" id="JACIEN010000005">
    <property type="protein sequence ID" value="MBB4018909.1"/>
    <property type="molecule type" value="Genomic_DNA"/>
</dbReference>
<evidence type="ECO:0000256" key="1">
    <source>
        <dbReference type="ARBA" id="ARBA00023152"/>
    </source>
</evidence>
<dbReference type="RefSeq" id="WP_183317696.1">
    <property type="nucleotide sequence ID" value="NZ_JACIEN010000005.1"/>
</dbReference>
<comment type="caution">
    <text evidence="4">The sequence shown here is derived from an EMBL/GenBank/DDBJ whole genome shotgun (WGS) entry which is preliminary data.</text>
</comment>
<dbReference type="AlphaFoldDB" id="A0A840C635"/>
<dbReference type="Pfam" id="PF00300">
    <property type="entry name" value="His_Phos_1"/>
    <property type="match status" value="1"/>
</dbReference>
<evidence type="ECO:0000313" key="4">
    <source>
        <dbReference type="EMBL" id="MBB4018909.1"/>
    </source>
</evidence>
<dbReference type="GO" id="GO:0016791">
    <property type="term" value="F:phosphatase activity"/>
    <property type="evidence" value="ECO:0007669"/>
    <property type="project" value="TreeGrafter"/>
</dbReference>
<feature type="binding site" evidence="3">
    <location>
        <position position="58"/>
    </location>
    <ligand>
        <name>substrate</name>
    </ligand>
</feature>
<organism evidence="4 5">
    <name type="scientific">Chelatococcus caeni</name>
    <dbReference type="NCBI Taxonomy" id="1348468"/>
    <lineage>
        <taxon>Bacteria</taxon>
        <taxon>Pseudomonadati</taxon>
        <taxon>Pseudomonadota</taxon>
        <taxon>Alphaproteobacteria</taxon>
        <taxon>Hyphomicrobiales</taxon>
        <taxon>Chelatococcaceae</taxon>
        <taxon>Chelatococcus</taxon>
    </lineage>
</organism>
<dbReference type="EC" id="5.4.2.12" evidence="4"/>
<dbReference type="Proteomes" id="UP000577362">
    <property type="component" value="Unassembled WGS sequence"/>
</dbReference>
<dbReference type="PANTHER" id="PTHR48100:SF1">
    <property type="entry name" value="HISTIDINE PHOSPHATASE FAMILY PROTEIN-RELATED"/>
    <property type="match status" value="1"/>
</dbReference>
<keyword evidence="1" id="KW-0324">Glycolysis</keyword>
<accession>A0A840C635</accession>
<dbReference type="InterPro" id="IPR013078">
    <property type="entry name" value="His_Pase_superF_clade-1"/>
</dbReference>
<gene>
    <name evidence="4" type="ORF">GGR16_003956</name>
</gene>
<sequence length="209" mass="22471">MRLILVRHGETVWNAERRLQGHADAPLSERGIAQARRAAAFFAAEPAPGLAVSSDLGRARRTAEILGFPDAVTDPRLREMDLGDWTGRHIAEIEAEDRHAYRDWRLGIHTPPGGETWQAFRTRVGAAIADILARASGDAVVVTHEGVVRAACDVLVGLAPESLAPLVPGAITVFAVNRAVSPAAARLLTFNYVSSPDDLKIRGLDHAPV</sequence>
<dbReference type="Gene3D" id="3.40.50.1240">
    <property type="entry name" value="Phosphoglycerate mutase-like"/>
    <property type="match status" value="1"/>
</dbReference>
<keyword evidence="2 4" id="KW-0413">Isomerase</keyword>
<dbReference type="CDD" id="cd07067">
    <property type="entry name" value="HP_PGM_like"/>
    <property type="match status" value="1"/>
</dbReference>
<dbReference type="SUPFAM" id="SSF53254">
    <property type="entry name" value="Phosphoglycerate mutase-like"/>
    <property type="match status" value="1"/>
</dbReference>
<dbReference type="PROSITE" id="PS00175">
    <property type="entry name" value="PG_MUTASE"/>
    <property type="match status" value="1"/>
</dbReference>
<evidence type="ECO:0000313" key="5">
    <source>
        <dbReference type="Proteomes" id="UP000577362"/>
    </source>
</evidence>